<evidence type="ECO:0008006" key="3">
    <source>
        <dbReference type="Google" id="ProtNLM"/>
    </source>
</evidence>
<evidence type="ECO:0000313" key="1">
    <source>
        <dbReference type="EMBL" id="CAF0776475.1"/>
    </source>
</evidence>
<organism evidence="1 2">
    <name type="scientific">Rotaria sordida</name>
    <dbReference type="NCBI Taxonomy" id="392033"/>
    <lineage>
        <taxon>Eukaryota</taxon>
        <taxon>Metazoa</taxon>
        <taxon>Spiralia</taxon>
        <taxon>Gnathifera</taxon>
        <taxon>Rotifera</taxon>
        <taxon>Eurotatoria</taxon>
        <taxon>Bdelloidea</taxon>
        <taxon>Philodinida</taxon>
        <taxon>Philodinidae</taxon>
        <taxon>Rotaria</taxon>
    </lineage>
</organism>
<evidence type="ECO:0000313" key="2">
    <source>
        <dbReference type="Proteomes" id="UP000663882"/>
    </source>
</evidence>
<name>A0A813R3J6_9BILA</name>
<gene>
    <name evidence="1" type="ORF">RFH988_LOCUS2654</name>
</gene>
<reference evidence="1" key="1">
    <citation type="submission" date="2021-02" db="EMBL/GenBank/DDBJ databases">
        <authorList>
            <person name="Nowell W R."/>
        </authorList>
    </citation>
    <scope>NUCLEOTIDE SEQUENCE</scope>
</reference>
<proteinExistence type="predicted"/>
<dbReference type="OrthoDB" id="10041061at2759"/>
<protein>
    <recommendedName>
        <fullName evidence="3">F-box domain-containing protein</fullName>
    </recommendedName>
</protein>
<dbReference type="AlphaFoldDB" id="A0A813R3J6"/>
<sequence length="160" mass="18390">MYTSILISVEHITSTMNCLSKDNVQFLDLPDELILIIMNKVKSRVLLLNSIITIGNNRLEQLALDNCHSIDLTFDYVQSPYETLIQRFYSHIMPHIIDNIQSLTINIRHIPDIITFAQKNYNGTLPNLTHLKIMIGRQYDQTGTPYTLDTIGKLLLSILF</sequence>
<dbReference type="Proteomes" id="UP000663882">
    <property type="component" value="Unassembled WGS sequence"/>
</dbReference>
<comment type="caution">
    <text evidence="1">The sequence shown here is derived from an EMBL/GenBank/DDBJ whole genome shotgun (WGS) entry which is preliminary data.</text>
</comment>
<dbReference type="EMBL" id="CAJNOO010000058">
    <property type="protein sequence ID" value="CAF0776475.1"/>
    <property type="molecule type" value="Genomic_DNA"/>
</dbReference>
<accession>A0A813R3J6</accession>